<keyword evidence="3" id="KW-1185">Reference proteome</keyword>
<dbReference type="InterPro" id="IPR036928">
    <property type="entry name" value="AS_sf"/>
</dbReference>
<dbReference type="KEGG" id="mpq:ABA45_01655"/>
<evidence type="ECO:0000313" key="2">
    <source>
        <dbReference type="EMBL" id="AKO51288.1"/>
    </source>
</evidence>
<evidence type="ECO:0000313" key="3">
    <source>
        <dbReference type="Proteomes" id="UP000036406"/>
    </source>
</evidence>
<dbReference type="PANTHER" id="PTHR11895:SF151">
    <property type="entry name" value="GLUTAMYL-TRNA(GLN) AMIDOTRANSFERASE SUBUNIT A"/>
    <property type="match status" value="1"/>
</dbReference>
<dbReference type="STRING" id="330734.ABA45_01655"/>
<sequence>MPCSDLNTISAVDFQQRVAAGDDEPAALIDACFARIADREEDVRAWQHLQEKTECLNGLNASHGAALSGIPIGVKDNFDTQDMPTTWGTSYLRSERSPWDAAAITLLRRAGATIVGKTVSTELAYFTPGKTRNPLDYRRTPGGSSSGSAAAVAAGMVPLALGTQTAGSIIRPASFCGVIGFKPTFNTVPLAGVKGFSPSLDTVGWFARSVDDIALAFAVLTASPPPKIEGLNLYGLRVGVRALPLDGPLTVDTVSVMGATRRMLLKAGAQVFELDLPANFDALVDVQKCVMAYEAARTLAFEYDTYRDQMGPKLVAIIEQGLAVAPEDYRAAIQATAWHRREIAKRFTFDLDVILAPSVNGEAPLGHDVTGDPLYCRAWTLLGLPCISLPIGKGIHGMPIGMQFIGAEGADAKLLSIAKAVMLTTQDGSDIE</sequence>
<dbReference type="Pfam" id="PF01425">
    <property type="entry name" value="Amidase"/>
    <property type="match status" value="1"/>
</dbReference>
<organism evidence="2 3">
    <name type="scientific">Marinobacter psychrophilus</name>
    <dbReference type="NCBI Taxonomy" id="330734"/>
    <lineage>
        <taxon>Bacteria</taxon>
        <taxon>Pseudomonadati</taxon>
        <taxon>Pseudomonadota</taxon>
        <taxon>Gammaproteobacteria</taxon>
        <taxon>Pseudomonadales</taxon>
        <taxon>Marinobacteraceae</taxon>
        <taxon>Marinobacter</taxon>
    </lineage>
</organism>
<dbReference type="Proteomes" id="UP000036406">
    <property type="component" value="Chromosome"/>
</dbReference>
<dbReference type="AlphaFoldDB" id="A0A0H4I0E0"/>
<dbReference type="PANTHER" id="PTHR11895">
    <property type="entry name" value="TRANSAMIDASE"/>
    <property type="match status" value="1"/>
</dbReference>
<dbReference type="GO" id="GO:0003824">
    <property type="term" value="F:catalytic activity"/>
    <property type="evidence" value="ECO:0007669"/>
    <property type="project" value="InterPro"/>
</dbReference>
<dbReference type="InterPro" id="IPR000120">
    <property type="entry name" value="Amidase"/>
</dbReference>
<dbReference type="EMBL" id="CP011494">
    <property type="protein sequence ID" value="AKO51288.1"/>
    <property type="molecule type" value="Genomic_DNA"/>
</dbReference>
<protein>
    <recommendedName>
        <fullName evidence="1">Amidase domain-containing protein</fullName>
    </recommendedName>
</protein>
<proteinExistence type="predicted"/>
<dbReference type="InterPro" id="IPR023631">
    <property type="entry name" value="Amidase_dom"/>
</dbReference>
<name>A0A0H4I0E0_9GAMM</name>
<dbReference type="Gene3D" id="3.90.1300.10">
    <property type="entry name" value="Amidase signature (AS) domain"/>
    <property type="match status" value="1"/>
</dbReference>
<accession>A0A0H4I0E0</accession>
<reference evidence="2 3" key="1">
    <citation type="submission" date="2015-05" db="EMBL/GenBank/DDBJ databases">
        <title>Complete genome of Marinobacter psychrophilus strain 20041T isolated from sea-ice of the Canadian Basin.</title>
        <authorList>
            <person name="Song L."/>
            <person name="Ren L."/>
            <person name="Yu Y."/>
            <person name="Wang X."/>
        </authorList>
    </citation>
    <scope>NUCLEOTIDE SEQUENCE [LARGE SCALE GENOMIC DNA]</scope>
    <source>
        <strain evidence="2 3">20041</strain>
    </source>
</reference>
<gene>
    <name evidence="2" type="ORF">ABA45_01655</name>
</gene>
<dbReference type="RefSeq" id="WP_048383949.1">
    <property type="nucleotide sequence ID" value="NZ_CP011494.1"/>
</dbReference>
<dbReference type="SUPFAM" id="SSF75304">
    <property type="entry name" value="Amidase signature (AS) enzymes"/>
    <property type="match status" value="1"/>
</dbReference>
<feature type="domain" description="Amidase" evidence="1">
    <location>
        <begin position="30"/>
        <end position="415"/>
    </location>
</feature>
<dbReference type="PATRIC" id="fig|330734.3.peg.363"/>
<evidence type="ECO:0000259" key="1">
    <source>
        <dbReference type="Pfam" id="PF01425"/>
    </source>
</evidence>